<evidence type="ECO:0000313" key="2">
    <source>
        <dbReference type="Proteomes" id="UP000284605"/>
    </source>
</evidence>
<protein>
    <submittedName>
        <fullName evidence="1">Uncharacterized protein</fullName>
    </submittedName>
</protein>
<organism evidence="1 2">
    <name type="scientific">Oleomonas cavernae</name>
    <dbReference type="NCBI Taxonomy" id="2320859"/>
    <lineage>
        <taxon>Bacteria</taxon>
        <taxon>Pseudomonadati</taxon>
        <taxon>Pseudomonadota</taxon>
        <taxon>Alphaproteobacteria</taxon>
        <taxon>Acetobacterales</taxon>
        <taxon>Acetobacteraceae</taxon>
        <taxon>Oleomonas</taxon>
    </lineage>
</organism>
<dbReference type="Proteomes" id="UP000284605">
    <property type="component" value="Unassembled WGS sequence"/>
</dbReference>
<comment type="caution">
    <text evidence="1">The sequence shown here is derived from an EMBL/GenBank/DDBJ whole genome shotgun (WGS) entry which is preliminary data.</text>
</comment>
<dbReference type="RefSeq" id="WP_119781228.1">
    <property type="nucleotide sequence ID" value="NZ_QYUK01000011.1"/>
</dbReference>
<keyword evidence="2" id="KW-1185">Reference proteome</keyword>
<evidence type="ECO:0000313" key="1">
    <source>
        <dbReference type="EMBL" id="RJF89415.1"/>
    </source>
</evidence>
<dbReference type="OrthoDB" id="4761345at2"/>
<proteinExistence type="predicted"/>
<dbReference type="AlphaFoldDB" id="A0A418WHE4"/>
<gene>
    <name evidence="1" type="ORF">D3874_22590</name>
</gene>
<name>A0A418WHE4_9PROT</name>
<reference evidence="1 2" key="1">
    <citation type="submission" date="2018-09" db="EMBL/GenBank/DDBJ databases">
        <authorList>
            <person name="Zhu H."/>
        </authorList>
    </citation>
    <scope>NUCLEOTIDE SEQUENCE [LARGE SCALE GENOMIC DNA]</scope>
    <source>
        <strain evidence="1 2">K1W22B-8</strain>
    </source>
</reference>
<dbReference type="EMBL" id="QYUK01000011">
    <property type="protein sequence ID" value="RJF89415.1"/>
    <property type="molecule type" value="Genomic_DNA"/>
</dbReference>
<accession>A0A418WHE4</accession>
<sequence>MQLRPEVQIASAIKAMKDVVIPAIAPDNSLAVEQGRLVVGMLALMAHQLPLQFAFDRDELARLLVCADRLDQATAACAGLAAARGSLDACRGEAATLLRACAFEPADLLDVVQRLKRTVAGLVDTAAEIAEPAVFAAIGAAILDQSREQLIRDRALMAPQGWEPDPAALPPIADLLATDMTQSARGA</sequence>